<name>A0A2P2QJQ0_RHIMU</name>
<dbReference type="EMBL" id="GGEC01086651">
    <property type="protein sequence ID" value="MBX67135.1"/>
    <property type="molecule type" value="Transcribed_RNA"/>
</dbReference>
<feature type="chain" id="PRO_5015150749" evidence="1">
    <location>
        <begin position="20"/>
        <end position="37"/>
    </location>
</feature>
<feature type="signal peptide" evidence="1">
    <location>
        <begin position="1"/>
        <end position="19"/>
    </location>
</feature>
<dbReference type="AlphaFoldDB" id="A0A2P2QJQ0"/>
<reference evidence="2" key="1">
    <citation type="submission" date="2018-02" db="EMBL/GenBank/DDBJ databases">
        <title>Rhizophora mucronata_Transcriptome.</title>
        <authorList>
            <person name="Meera S.P."/>
            <person name="Sreeshan A."/>
            <person name="Augustine A."/>
        </authorList>
    </citation>
    <scope>NUCLEOTIDE SEQUENCE</scope>
    <source>
        <tissue evidence="2">Leaf</tissue>
    </source>
</reference>
<accession>A0A2P2QJQ0</accession>
<evidence type="ECO:0000256" key="1">
    <source>
        <dbReference type="SAM" id="SignalP"/>
    </source>
</evidence>
<evidence type="ECO:0000313" key="2">
    <source>
        <dbReference type="EMBL" id="MBX67135.1"/>
    </source>
</evidence>
<proteinExistence type="predicted"/>
<keyword evidence="1" id="KW-0732">Signal</keyword>
<sequence>MIIVLAKFRLWVFLVCLDAHLFHQKVSTFLITVESSV</sequence>
<protein>
    <submittedName>
        <fullName evidence="2">Uncharacterized protein</fullName>
    </submittedName>
</protein>
<organism evidence="2">
    <name type="scientific">Rhizophora mucronata</name>
    <name type="common">Asiatic mangrove</name>
    <dbReference type="NCBI Taxonomy" id="61149"/>
    <lineage>
        <taxon>Eukaryota</taxon>
        <taxon>Viridiplantae</taxon>
        <taxon>Streptophyta</taxon>
        <taxon>Embryophyta</taxon>
        <taxon>Tracheophyta</taxon>
        <taxon>Spermatophyta</taxon>
        <taxon>Magnoliopsida</taxon>
        <taxon>eudicotyledons</taxon>
        <taxon>Gunneridae</taxon>
        <taxon>Pentapetalae</taxon>
        <taxon>rosids</taxon>
        <taxon>fabids</taxon>
        <taxon>Malpighiales</taxon>
        <taxon>Rhizophoraceae</taxon>
        <taxon>Rhizophora</taxon>
    </lineage>
</organism>